<gene>
    <name evidence="1" type="ORF">C1H46_000426</name>
</gene>
<evidence type="ECO:0000313" key="2">
    <source>
        <dbReference type="Proteomes" id="UP000315295"/>
    </source>
</evidence>
<dbReference type="Proteomes" id="UP000315295">
    <property type="component" value="Unassembled WGS sequence"/>
</dbReference>
<name>A0A540NSJ2_MALBA</name>
<dbReference type="AlphaFoldDB" id="A0A540NSJ2"/>
<keyword evidence="2" id="KW-1185">Reference proteome</keyword>
<comment type="caution">
    <text evidence="1">The sequence shown here is derived from an EMBL/GenBank/DDBJ whole genome shotgun (WGS) entry which is preliminary data.</text>
</comment>
<evidence type="ECO:0000313" key="1">
    <source>
        <dbReference type="EMBL" id="TQE14004.1"/>
    </source>
</evidence>
<sequence>MSENHHVLRLVLSCSKITSQVTSPSSSSIIVMASSFEQEFVACYRSNLNRFPSSQTF</sequence>
<accession>A0A540NSJ2</accession>
<organism evidence="1 2">
    <name type="scientific">Malus baccata</name>
    <name type="common">Siberian crab apple</name>
    <name type="synonym">Pyrus baccata</name>
    <dbReference type="NCBI Taxonomy" id="106549"/>
    <lineage>
        <taxon>Eukaryota</taxon>
        <taxon>Viridiplantae</taxon>
        <taxon>Streptophyta</taxon>
        <taxon>Embryophyta</taxon>
        <taxon>Tracheophyta</taxon>
        <taxon>Spermatophyta</taxon>
        <taxon>Magnoliopsida</taxon>
        <taxon>eudicotyledons</taxon>
        <taxon>Gunneridae</taxon>
        <taxon>Pentapetalae</taxon>
        <taxon>rosids</taxon>
        <taxon>fabids</taxon>
        <taxon>Rosales</taxon>
        <taxon>Rosaceae</taxon>
        <taxon>Amygdaloideae</taxon>
        <taxon>Maleae</taxon>
        <taxon>Malus</taxon>
    </lineage>
</organism>
<proteinExistence type="predicted"/>
<protein>
    <submittedName>
        <fullName evidence="1">Uncharacterized protein</fullName>
    </submittedName>
</protein>
<dbReference type="EMBL" id="VIEB01000007">
    <property type="protein sequence ID" value="TQE14004.1"/>
    <property type="molecule type" value="Genomic_DNA"/>
</dbReference>
<reference evidence="1 2" key="1">
    <citation type="journal article" date="2019" name="G3 (Bethesda)">
        <title>Sequencing of a Wild Apple (Malus baccata) Genome Unravels the Differences Between Cultivated and Wild Apple Species Regarding Disease Resistance and Cold Tolerance.</title>
        <authorList>
            <person name="Chen X."/>
        </authorList>
    </citation>
    <scope>NUCLEOTIDE SEQUENCE [LARGE SCALE GENOMIC DNA]</scope>
    <source>
        <strain evidence="2">cv. Shandingzi</strain>
        <tissue evidence="1">Leaves</tissue>
    </source>
</reference>